<reference evidence="3 4" key="1">
    <citation type="journal article" date="2012" name="Science">
        <title>The Paleozoic origin of enzymatic lignin decomposition reconstructed from 31 fungal genomes.</title>
        <authorList>
            <person name="Floudas D."/>
            <person name="Binder M."/>
            <person name="Riley R."/>
            <person name="Barry K."/>
            <person name="Blanchette R.A."/>
            <person name="Henrissat B."/>
            <person name="Martinez A.T."/>
            <person name="Otillar R."/>
            <person name="Spatafora J.W."/>
            <person name="Yadav J.S."/>
            <person name="Aerts A."/>
            <person name="Benoit I."/>
            <person name="Boyd A."/>
            <person name="Carlson A."/>
            <person name="Copeland A."/>
            <person name="Coutinho P.M."/>
            <person name="de Vries R.P."/>
            <person name="Ferreira P."/>
            <person name="Findley K."/>
            <person name="Foster B."/>
            <person name="Gaskell J."/>
            <person name="Glotzer D."/>
            <person name="Gorecki P."/>
            <person name="Heitman J."/>
            <person name="Hesse C."/>
            <person name="Hori C."/>
            <person name="Igarashi K."/>
            <person name="Jurgens J.A."/>
            <person name="Kallen N."/>
            <person name="Kersten P."/>
            <person name="Kohler A."/>
            <person name="Kuees U."/>
            <person name="Kumar T.K.A."/>
            <person name="Kuo A."/>
            <person name="LaButti K."/>
            <person name="Larrondo L.F."/>
            <person name="Lindquist E."/>
            <person name="Ling A."/>
            <person name="Lombard V."/>
            <person name="Lucas S."/>
            <person name="Lundell T."/>
            <person name="Martin R."/>
            <person name="McLaughlin D.J."/>
            <person name="Morgenstern I."/>
            <person name="Morin E."/>
            <person name="Murat C."/>
            <person name="Nagy L.G."/>
            <person name="Nolan M."/>
            <person name="Ohm R.A."/>
            <person name="Patyshakuliyeva A."/>
            <person name="Rokas A."/>
            <person name="Ruiz-Duenas F.J."/>
            <person name="Sabat G."/>
            <person name="Salamov A."/>
            <person name="Samejima M."/>
            <person name="Schmutz J."/>
            <person name="Slot J.C."/>
            <person name="St John F."/>
            <person name="Stenlid J."/>
            <person name="Sun H."/>
            <person name="Sun S."/>
            <person name="Syed K."/>
            <person name="Tsang A."/>
            <person name="Wiebenga A."/>
            <person name="Young D."/>
            <person name="Pisabarro A."/>
            <person name="Eastwood D.C."/>
            <person name="Martin F."/>
            <person name="Cullen D."/>
            <person name="Grigoriev I.V."/>
            <person name="Hibbett D.S."/>
        </authorList>
    </citation>
    <scope>NUCLEOTIDE SEQUENCE [LARGE SCALE GENOMIC DNA]</scope>
    <source>
        <strain evidence="3 4">MD-104</strain>
    </source>
</reference>
<dbReference type="Pfam" id="PF00566">
    <property type="entry name" value="RabGAP-TBC"/>
    <property type="match status" value="1"/>
</dbReference>
<dbReference type="OrthoDB" id="159449at2759"/>
<evidence type="ECO:0000259" key="2">
    <source>
        <dbReference type="PROSITE" id="PS50086"/>
    </source>
</evidence>
<dbReference type="SMART" id="SM00164">
    <property type="entry name" value="TBC"/>
    <property type="match status" value="1"/>
</dbReference>
<feature type="region of interest" description="Disordered" evidence="1">
    <location>
        <begin position="1"/>
        <end position="93"/>
    </location>
</feature>
<dbReference type="PANTHER" id="PTHR47219:SF9">
    <property type="entry name" value="GTPASE ACTIVATING PROTEIN AND CENTROSOME-ASSOCIATED, ISOFORM B"/>
    <property type="match status" value="1"/>
</dbReference>
<accession>A0A2H3ISB3</accession>
<feature type="compositionally biased region" description="Polar residues" evidence="1">
    <location>
        <begin position="69"/>
        <end position="87"/>
    </location>
</feature>
<feature type="compositionally biased region" description="Low complexity" evidence="1">
    <location>
        <begin position="59"/>
        <end position="68"/>
    </location>
</feature>
<keyword evidence="4" id="KW-1185">Reference proteome</keyword>
<proteinExistence type="predicted"/>
<protein>
    <submittedName>
        <fullName evidence="3">RabGAP/TBC</fullName>
    </submittedName>
</protein>
<dbReference type="InterPro" id="IPR050302">
    <property type="entry name" value="Rab_GAP_TBC_domain"/>
</dbReference>
<evidence type="ECO:0000313" key="4">
    <source>
        <dbReference type="Proteomes" id="UP000218811"/>
    </source>
</evidence>
<dbReference type="PANTHER" id="PTHR47219">
    <property type="entry name" value="RAB GTPASE-ACTIVATING PROTEIN 1-LIKE"/>
    <property type="match status" value="1"/>
</dbReference>
<dbReference type="OMA" id="QICHKYL"/>
<dbReference type="EMBL" id="KB467831">
    <property type="protein sequence ID" value="PCH32956.1"/>
    <property type="molecule type" value="Genomic_DNA"/>
</dbReference>
<feature type="compositionally biased region" description="Polar residues" evidence="1">
    <location>
        <begin position="1"/>
        <end position="14"/>
    </location>
</feature>
<sequence length="405" mass="45264">MQSERSPVLSVSSLEQRHDQQTVSVKDMDFELVKPSLPRSPLAMSSVESLPFSRQSPGDDSASIISSAKSLRQPSTDQTHPEINSAQPPDPTDIAAHRQRELRWISTMSSVSASQARKSRKVRKLVLEGVPASVRYLVWAHLTDSKAKRLDGLYPRLCQRQRVASFADIERDAARIFSEQPLQKQSLVNVLQSYLSMVPDVQYCTGLAAITGQLLVQSPEEDAFWTLVSMMDIHLRPLFSPQSVRLDVDASLFAKTLESLDAPLARRIFVDMALPPVSICKHWFTSLFVDTLPTEYLHRAWDVFLFEGVSFMIRMGLALISCRRTLLLQAVDRERTISLLGERSTQGLPPTPDALIELALSLKVNDDDLRKQRAKLEAQVKRQTQSRANPAALPRGSVSISLPKA</sequence>
<dbReference type="Gene3D" id="1.10.8.270">
    <property type="entry name" value="putative rabgap domain of human tbc1 domain family member 14 like domains"/>
    <property type="match status" value="1"/>
</dbReference>
<gene>
    <name evidence="3" type="ORF">WOLCODRAFT_21643</name>
</gene>
<feature type="compositionally biased region" description="Basic and acidic residues" evidence="1">
    <location>
        <begin position="15"/>
        <end position="32"/>
    </location>
</feature>
<evidence type="ECO:0000256" key="1">
    <source>
        <dbReference type="SAM" id="MobiDB-lite"/>
    </source>
</evidence>
<dbReference type="SUPFAM" id="SSF47923">
    <property type="entry name" value="Ypt/Rab-GAP domain of gyp1p"/>
    <property type="match status" value="2"/>
</dbReference>
<dbReference type="InterPro" id="IPR000195">
    <property type="entry name" value="Rab-GAP-TBC_dom"/>
</dbReference>
<feature type="compositionally biased region" description="Polar residues" evidence="1">
    <location>
        <begin position="46"/>
        <end position="58"/>
    </location>
</feature>
<dbReference type="Gene3D" id="1.10.472.80">
    <property type="entry name" value="Ypt/Rab-GAP domain of gyp1p, domain 3"/>
    <property type="match status" value="1"/>
</dbReference>
<dbReference type="PROSITE" id="PS50086">
    <property type="entry name" value="TBC_RABGAP"/>
    <property type="match status" value="1"/>
</dbReference>
<dbReference type="GO" id="GO:0031267">
    <property type="term" value="F:small GTPase binding"/>
    <property type="evidence" value="ECO:0007669"/>
    <property type="project" value="TreeGrafter"/>
</dbReference>
<feature type="domain" description="Rab-GAP TBC" evidence="2">
    <location>
        <begin position="129"/>
        <end position="308"/>
    </location>
</feature>
<dbReference type="STRING" id="742152.A0A2H3ISB3"/>
<feature type="region of interest" description="Disordered" evidence="1">
    <location>
        <begin position="380"/>
        <end position="405"/>
    </location>
</feature>
<dbReference type="InterPro" id="IPR035969">
    <property type="entry name" value="Rab-GAP_TBC_sf"/>
</dbReference>
<dbReference type="Proteomes" id="UP000218811">
    <property type="component" value="Unassembled WGS sequence"/>
</dbReference>
<dbReference type="GO" id="GO:0005096">
    <property type="term" value="F:GTPase activator activity"/>
    <property type="evidence" value="ECO:0007669"/>
    <property type="project" value="TreeGrafter"/>
</dbReference>
<evidence type="ECO:0000313" key="3">
    <source>
        <dbReference type="EMBL" id="PCH32956.1"/>
    </source>
</evidence>
<organism evidence="3 4">
    <name type="scientific">Wolfiporia cocos (strain MD-104)</name>
    <name type="common">Brown rot fungus</name>
    <dbReference type="NCBI Taxonomy" id="742152"/>
    <lineage>
        <taxon>Eukaryota</taxon>
        <taxon>Fungi</taxon>
        <taxon>Dikarya</taxon>
        <taxon>Basidiomycota</taxon>
        <taxon>Agaricomycotina</taxon>
        <taxon>Agaricomycetes</taxon>
        <taxon>Polyporales</taxon>
        <taxon>Phaeolaceae</taxon>
        <taxon>Wolfiporia</taxon>
    </lineage>
</organism>
<name>A0A2H3ISB3_WOLCO</name>
<dbReference type="AlphaFoldDB" id="A0A2H3ISB3"/>